<feature type="compositionally biased region" description="Basic and acidic residues" evidence="2">
    <location>
        <begin position="59"/>
        <end position="165"/>
    </location>
</feature>
<accession>Q9XUT1</accession>
<dbReference type="AlphaFoldDB" id="Q9XUT1"/>
<dbReference type="InterPro" id="IPR000535">
    <property type="entry name" value="MSP_dom"/>
</dbReference>
<comment type="function">
    <text evidence="1">Central component in molecular interactions underlying sperm crawling. Forms an extensive filament system that extends from sperm villipoda, along the leading edge of the pseudopod.</text>
</comment>
<reference evidence="5 6" key="1">
    <citation type="journal article" date="1998" name="Science">
        <title>Genome sequence of the nematode C. elegans: a platform for investigating biology.</title>
        <authorList>
            <consortium name="The C. elegans sequencing consortium"/>
            <person name="Sulson J.E."/>
            <person name="Waterston R."/>
        </authorList>
    </citation>
    <scope>NUCLEOTIDE SEQUENCE [LARGE SCALE GENOMIC DNA]</scope>
    <source>
        <strain evidence="5 6">Bristol N2</strain>
    </source>
</reference>
<dbReference type="InParanoid" id="Q9XUT1"/>
<dbReference type="STRING" id="6239.K08E3.2.1"/>
<dbReference type="GeneID" id="187158"/>
<dbReference type="Proteomes" id="UP000001940">
    <property type="component" value="Chromosome III"/>
</dbReference>
<dbReference type="PROSITE" id="PS50202">
    <property type="entry name" value="MSP"/>
    <property type="match status" value="1"/>
</dbReference>
<dbReference type="CTD" id="187158"/>
<evidence type="ECO:0000313" key="6">
    <source>
        <dbReference type="Proteomes" id="UP000001940"/>
    </source>
</evidence>
<dbReference type="SMR" id="Q9XUT1"/>
<feature type="compositionally biased region" description="Low complexity" evidence="2">
    <location>
        <begin position="46"/>
        <end position="57"/>
    </location>
</feature>
<evidence type="ECO:0000259" key="4">
    <source>
        <dbReference type="PROSITE" id="PS50202"/>
    </source>
</evidence>
<dbReference type="eggNOG" id="ENOG502TGXQ">
    <property type="taxonomic scope" value="Eukaryota"/>
</dbReference>
<evidence type="ECO:0000313" key="5">
    <source>
        <dbReference type="EMBL" id="CAB04590.1"/>
    </source>
</evidence>
<dbReference type="Pfam" id="PF00635">
    <property type="entry name" value="Motile_Sperm"/>
    <property type="match status" value="1"/>
</dbReference>
<dbReference type="OMA" id="MITHRPS"/>
<name>Q9XUT1_CAEEL</name>
<sequence length="276" mass="31505">MYEVVLYVALISLCSLILGQCTSKKAAPSVAPIKMEKHAESLTATPVSKSPAPVSKSLALEKDEDVEKKKEKGEEKEEEEKGEKKKEDKEEKKDDSKEDKKDEDHEKKKTAEEKENNEKKDENKNKNKDERKDEKKDEKKDDEKDERNDEKKEEKKDDQKDDKKAKSMISVDAPELIFERTITSQKKLLLKNLTAKKVMFKIKCSSVNVYFINPVFGKIDPMSTAEVTITHRPSEKQEDKLVIVPAKMKGKEIEMAQAFKQIKKTGSALTVKLVSS</sequence>
<evidence type="ECO:0000256" key="3">
    <source>
        <dbReference type="SAM" id="SignalP"/>
    </source>
</evidence>
<dbReference type="RefSeq" id="NP_499837.1">
    <property type="nucleotide sequence ID" value="NM_067436.1"/>
</dbReference>
<keyword evidence="6" id="KW-1185">Reference proteome</keyword>
<feature type="region of interest" description="Disordered" evidence="2">
    <location>
        <begin position="40"/>
        <end position="167"/>
    </location>
</feature>
<feature type="domain" description="MSP" evidence="4">
    <location>
        <begin position="168"/>
        <end position="276"/>
    </location>
</feature>
<dbReference type="PIR" id="T23451">
    <property type="entry name" value="T23451"/>
</dbReference>
<keyword evidence="1" id="KW-0963">Cytoplasm</keyword>
<dbReference type="Gene3D" id="2.60.40.10">
    <property type="entry name" value="Immunoglobulins"/>
    <property type="match status" value="1"/>
</dbReference>
<gene>
    <name evidence="5" type="ORF">CELE_K08E3.2</name>
    <name evidence="5 7" type="ORF">K08E3.2</name>
</gene>
<dbReference type="AGR" id="WB:WBGene00010662"/>
<dbReference type="SUPFAM" id="SSF49354">
    <property type="entry name" value="PapD-like"/>
    <property type="match status" value="1"/>
</dbReference>
<dbReference type="InterPro" id="IPR008962">
    <property type="entry name" value="PapD-like_sf"/>
</dbReference>
<dbReference type="PANTHER" id="PTHR21515:SF10">
    <property type="entry name" value="MAJOR SPERM PROTEIN"/>
    <property type="match status" value="1"/>
</dbReference>
<dbReference type="UCSC" id="K08E3.2">
    <property type="organism name" value="c. elegans"/>
</dbReference>
<protein>
    <recommendedName>
        <fullName evidence="1">Major sperm protein</fullName>
    </recommendedName>
</protein>
<organism evidence="5 6">
    <name type="scientific">Caenorhabditis elegans</name>
    <dbReference type="NCBI Taxonomy" id="6239"/>
    <lineage>
        <taxon>Eukaryota</taxon>
        <taxon>Metazoa</taxon>
        <taxon>Ecdysozoa</taxon>
        <taxon>Nematoda</taxon>
        <taxon>Chromadorea</taxon>
        <taxon>Rhabditida</taxon>
        <taxon>Rhabditina</taxon>
        <taxon>Rhabditomorpha</taxon>
        <taxon>Rhabditoidea</taxon>
        <taxon>Rhabditidae</taxon>
        <taxon>Peloderinae</taxon>
        <taxon>Caenorhabditis</taxon>
    </lineage>
</organism>
<dbReference type="KEGG" id="cel:CELE_K08E3.2"/>
<proteinExistence type="predicted"/>
<evidence type="ECO:0000256" key="1">
    <source>
        <dbReference type="RuleBase" id="RU003425"/>
    </source>
</evidence>
<evidence type="ECO:0000256" key="2">
    <source>
        <dbReference type="SAM" id="MobiDB-lite"/>
    </source>
</evidence>
<dbReference type="InterPro" id="IPR013783">
    <property type="entry name" value="Ig-like_fold"/>
</dbReference>
<feature type="signal peptide" evidence="3">
    <location>
        <begin position="1"/>
        <end position="19"/>
    </location>
</feature>
<dbReference type="OrthoDB" id="264603at2759"/>
<evidence type="ECO:0000313" key="7">
    <source>
        <dbReference type="WormBase" id="K08E3.2"/>
    </source>
</evidence>
<dbReference type="PaxDb" id="6239-K08E3.2"/>
<dbReference type="WormBase" id="K08E3.2">
    <property type="protein sequence ID" value="CE18865"/>
    <property type="gene ID" value="WBGene00010662"/>
</dbReference>
<dbReference type="HOGENOM" id="CLU_059627_0_0_1"/>
<dbReference type="EMBL" id="BX284603">
    <property type="protein sequence ID" value="CAB04590.1"/>
    <property type="molecule type" value="Genomic_DNA"/>
</dbReference>
<keyword evidence="1" id="KW-0206">Cytoskeleton</keyword>
<feature type="chain" id="PRO_5004338715" description="Major sperm protein" evidence="3">
    <location>
        <begin position="20"/>
        <end position="276"/>
    </location>
</feature>
<keyword evidence="3" id="KW-0732">Signal</keyword>
<dbReference type="PANTHER" id="PTHR21515">
    <property type="entry name" value="MAJOR SPERM PROTEIN"/>
    <property type="match status" value="1"/>
</dbReference>